<proteinExistence type="predicted"/>
<feature type="compositionally biased region" description="Low complexity" evidence="1">
    <location>
        <begin position="65"/>
        <end position="89"/>
    </location>
</feature>
<evidence type="ECO:0000313" key="3">
    <source>
        <dbReference type="Proteomes" id="UP000886998"/>
    </source>
</evidence>
<sequence length="160" mass="17898">MESPSTKSQNAVCAKENFLGGPKIQKNLMETKKNNVSIKPNKIIDNTLPPPKINFRVRRAMNGTQHQQSNPSNSKNSSQSSYSTESNRNIESANDVFDQLNYILECNGIRSKIEDFRSFTADWNPDIVNFQQTHLQPCHNSLTTTSTGPIAPFEVAELPS</sequence>
<evidence type="ECO:0000256" key="1">
    <source>
        <dbReference type="SAM" id="MobiDB-lite"/>
    </source>
</evidence>
<gene>
    <name evidence="2" type="ORF">TNIN_65391</name>
</gene>
<dbReference type="Proteomes" id="UP000886998">
    <property type="component" value="Unassembled WGS sequence"/>
</dbReference>
<dbReference type="EMBL" id="BMAV01019329">
    <property type="protein sequence ID" value="GFY72281.1"/>
    <property type="molecule type" value="Genomic_DNA"/>
</dbReference>
<evidence type="ECO:0000313" key="2">
    <source>
        <dbReference type="EMBL" id="GFY72281.1"/>
    </source>
</evidence>
<dbReference type="AlphaFoldDB" id="A0A8X6YG36"/>
<protein>
    <submittedName>
        <fullName evidence="2">Uncharacterized protein</fullName>
    </submittedName>
</protein>
<feature type="region of interest" description="Disordered" evidence="1">
    <location>
        <begin position="60"/>
        <end position="90"/>
    </location>
</feature>
<reference evidence="2" key="1">
    <citation type="submission" date="2020-08" db="EMBL/GenBank/DDBJ databases">
        <title>Multicomponent nature underlies the extraordinary mechanical properties of spider dragline silk.</title>
        <authorList>
            <person name="Kono N."/>
            <person name="Nakamura H."/>
            <person name="Mori M."/>
            <person name="Yoshida Y."/>
            <person name="Ohtoshi R."/>
            <person name="Malay A.D."/>
            <person name="Moran D.A.P."/>
            <person name="Tomita M."/>
            <person name="Numata K."/>
            <person name="Arakawa K."/>
        </authorList>
    </citation>
    <scope>NUCLEOTIDE SEQUENCE</scope>
</reference>
<comment type="caution">
    <text evidence="2">The sequence shown here is derived from an EMBL/GenBank/DDBJ whole genome shotgun (WGS) entry which is preliminary data.</text>
</comment>
<name>A0A8X6YG36_9ARAC</name>
<organism evidence="2 3">
    <name type="scientific">Trichonephila inaurata madagascariensis</name>
    <dbReference type="NCBI Taxonomy" id="2747483"/>
    <lineage>
        <taxon>Eukaryota</taxon>
        <taxon>Metazoa</taxon>
        <taxon>Ecdysozoa</taxon>
        <taxon>Arthropoda</taxon>
        <taxon>Chelicerata</taxon>
        <taxon>Arachnida</taxon>
        <taxon>Araneae</taxon>
        <taxon>Araneomorphae</taxon>
        <taxon>Entelegynae</taxon>
        <taxon>Araneoidea</taxon>
        <taxon>Nephilidae</taxon>
        <taxon>Trichonephila</taxon>
        <taxon>Trichonephila inaurata</taxon>
    </lineage>
</organism>
<keyword evidence="3" id="KW-1185">Reference proteome</keyword>
<accession>A0A8X6YG36</accession>